<evidence type="ECO:0000256" key="9">
    <source>
        <dbReference type="ARBA" id="ARBA00023136"/>
    </source>
</evidence>
<dbReference type="Proteomes" id="UP001241472">
    <property type="component" value="Unassembled WGS sequence"/>
</dbReference>
<comment type="function">
    <text evidence="12">Catalyzes the initial step of the lipid cycle reactions in the biosynthesis of the cell wall peptidoglycan: transfers peptidoglycan precursor phospho-MurNAc-pentapeptide from UDP-MurNAc-pentapeptide onto the lipid carrier undecaprenyl phosphate, yielding undecaprenyl-pyrophosphoryl-MurNAc-pentapeptide, known as lipid I.</text>
</comment>
<organism evidence="14 15">
    <name type="scientific">Neorhizobium huautlense</name>
    <dbReference type="NCBI Taxonomy" id="67774"/>
    <lineage>
        <taxon>Bacteria</taxon>
        <taxon>Pseudomonadati</taxon>
        <taxon>Pseudomonadota</taxon>
        <taxon>Alphaproteobacteria</taxon>
        <taxon>Hyphomicrobiales</taxon>
        <taxon>Rhizobiaceae</taxon>
        <taxon>Rhizobium/Agrobacterium group</taxon>
        <taxon>Neorhizobium</taxon>
    </lineage>
</organism>
<dbReference type="NCBIfam" id="TIGR00445">
    <property type="entry name" value="mraY"/>
    <property type="match status" value="1"/>
</dbReference>
<name>A0ABT9PQV6_9HYPH</name>
<evidence type="ECO:0000256" key="7">
    <source>
        <dbReference type="ARBA" id="ARBA00022984"/>
    </source>
</evidence>
<feature type="transmembrane region" description="Helical" evidence="12">
    <location>
        <begin position="73"/>
        <end position="90"/>
    </location>
</feature>
<comment type="pathway">
    <text evidence="12">Cell wall biogenesis; peptidoglycan biosynthesis.</text>
</comment>
<evidence type="ECO:0000256" key="13">
    <source>
        <dbReference type="NCBIfam" id="TIGR00445"/>
    </source>
</evidence>
<evidence type="ECO:0000256" key="5">
    <source>
        <dbReference type="ARBA" id="ARBA00022692"/>
    </source>
</evidence>
<keyword evidence="10 12" id="KW-0131">Cell cycle</keyword>
<evidence type="ECO:0000256" key="1">
    <source>
        <dbReference type="ARBA" id="ARBA00004141"/>
    </source>
</evidence>
<evidence type="ECO:0000313" key="15">
    <source>
        <dbReference type="Proteomes" id="UP001241472"/>
    </source>
</evidence>
<keyword evidence="5 12" id="KW-0812">Transmembrane</keyword>
<dbReference type="HAMAP" id="MF_00038">
    <property type="entry name" value="MraY"/>
    <property type="match status" value="1"/>
</dbReference>
<dbReference type="PANTHER" id="PTHR22926">
    <property type="entry name" value="PHOSPHO-N-ACETYLMURAMOYL-PENTAPEPTIDE-TRANSFERASE"/>
    <property type="match status" value="1"/>
</dbReference>
<keyword evidence="12" id="KW-1003">Cell membrane</keyword>
<keyword evidence="7 12" id="KW-0573">Peptidoglycan synthesis</keyword>
<evidence type="ECO:0000313" key="14">
    <source>
        <dbReference type="EMBL" id="MDP9836843.1"/>
    </source>
</evidence>
<dbReference type="CDD" id="cd06852">
    <property type="entry name" value="GT_MraY"/>
    <property type="match status" value="1"/>
</dbReference>
<dbReference type="Pfam" id="PF10555">
    <property type="entry name" value="MraY_sig1"/>
    <property type="match status" value="1"/>
</dbReference>
<keyword evidence="12" id="KW-0479">Metal-binding</keyword>
<feature type="transmembrane region" description="Helical" evidence="12">
    <location>
        <begin position="174"/>
        <end position="193"/>
    </location>
</feature>
<comment type="similarity">
    <text evidence="2 12">Belongs to the glycosyltransferase 4 family. MraY subfamily.</text>
</comment>
<comment type="cofactor">
    <cofactor evidence="12">
        <name>Mg(2+)</name>
        <dbReference type="ChEBI" id="CHEBI:18420"/>
    </cofactor>
</comment>
<comment type="caution">
    <text evidence="14">The sequence shown here is derived from an EMBL/GenBank/DDBJ whole genome shotgun (WGS) entry which is preliminary data.</text>
</comment>
<comment type="catalytic activity">
    <reaction evidence="12">
        <text>UDP-N-acetyl-alpha-D-muramoyl-L-alanyl-gamma-D-glutamyl-meso-2,6-diaminopimeloyl-D-alanyl-D-alanine + di-trans,octa-cis-undecaprenyl phosphate = di-trans,octa-cis-undecaprenyl diphospho-N-acetyl-alpha-D-muramoyl-L-alanyl-D-glutamyl-meso-2,6-diaminopimeloyl-D-alanyl-D-alanine + UMP</text>
        <dbReference type="Rhea" id="RHEA:28386"/>
        <dbReference type="ChEBI" id="CHEBI:57865"/>
        <dbReference type="ChEBI" id="CHEBI:60392"/>
        <dbReference type="ChEBI" id="CHEBI:61386"/>
        <dbReference type="ChEBI" id="CHEBI:61387"/>
        <dbReference type="EC" id="2.7.8.13"/>
    </reaction>
</comment>
<accession>A0ABT9PQV6</accession>
<keyword evidence="11 12" id="KW-0961">Cell wall biogenesis/degradation</keyword>
<dbReference type="Pfam" id="PF00953">
    <property type="entry name" value="Glycos_transf_4"/>
    <property type="match status" value="1"/>
</dbReference>
<dbReference type="InterPro" id="IPR018480">
    <property type="entry name" value="PNAcMuramoyl-5peptid_Trfase_CS"/>
</dbReference>
<keyword evidence="4 12" id="KW-0808">Transferase</keyword>
<keyword evidence="9 12" id="KW-0472">Membrane</keyword>
<feature type="transmembrane region" description="Helical" evidence="12">
    <location>
        <begin position="205"/>
        <end position="225"/>
    </location>
</feature>
<feature type="transmembrane region" description="Helical" evidence="12">
    <location>
        <begin position="344"/>
        <end position="363"/>
    </location>
</feature>
<feature type="transmembrane region" description="Helical" evidence="12">
    <location>
        <begin position="269"/>
        <end position="288"/>
    </location>
</feature>
<reference evidence="14 15" key="1">
    <citation type="submission" date="2023-07" db="EMBL/GenBank/DDBJ databases">
        <title>Sorghum-associated microbial communities from plants grown in Nebraska, USA.</title>
        <authorList>
            <person name="Schachtman D."/>
        </authorList>
    </citation>
    <scope>NUCLEOTIDE SEQUENCE [LARGE SCALE GENOMIC DNA]</scope>
    <source>
        <strain evidence="14 15">DS1307</strain>
    </source>
</reference>
<dbReference type="EC" id="2.7.8.13" evidence="12 13"/>
<evidence type="ECO:0000256" key="3">
    <source>
        <dbReference type="ARBA" id="ARBA00022618"/>
    </source>
</evidence>
<gene>
    <name evidence="12" type="primary">mraY</name>
    <name evidence="14" type="ORF">J2T09_001588</name>
</gene>
<protein>
    <recommendedName>
        <fullName evidence="12 13">Phospho-N-acetylmuramoyl-pentapeptide-transferase</fullName>
        <ecNumber evidence="12 13">2.7.8.13</ecNumber>
    </recommendedName>
    <alternativeName>
        <fullName evidence="12">UDP-MurNAc-pentapeptide phosphotransferase</fullName>
    </alternativeName>
</protein>
<feature type="transmembrane region" description="Helical" evidence="12">
    <location>
        <begin position="245"/>
        <end position="262"/>
    </location>
</feature>
<keyword evidence="15" id="KW-1185">Reference proteome</keyword>
<feature type="transmembrane region" description="Helical" evidence="12">
    <location>
        <begin position="134"/>
        <end position="154"/>
    </location>
</feature>
<dbReference type="EMBL" id="JAUSRF010000004">
    <property type="protein sequence ID" value="MDP9836843.1"/>
    <property type="molecule type" value="Genomic_DNA"/>
</dbReference>
<evidence type="ECO:0000256" key="8">
    <source>
        <dbReference type="ARBA" id="ARBA00022989"/>
    </source>
</evidence>
<evidence type="ECO:0000256" key="12">
    <source>
        <dbReference type="HAMAP-Rule" id="MF_00038"/>
    </source>
</evidence>
<feature type="transmembrane region" description="Helical" evidence="12">
    <location>
        <begin position="294"/>
        <end position="317"/>
    </location>
</feature>
<evidence type="ECO:0000256" key="6">
    <source>
        <dbReference type="ARBA" id="ARBA00022960"/>
    </source>
</evidence>
<dbReference type="RefSeq" id="WP_306832969.1">
    <property type="nucleotide sequence ID" value="NZ_JAUSRF010000004.1"/>
</dbReference>
<proteinExistence type="inferred from homology"/>
<evidence type="ECO:0000256" key="4">
    <source>
        <dbReference type="ARBA" id="ARBA00022679"/>
    </source>
</evidence>
<feature type="transmembrane region" description="Helical" evidence="12">
    <location>
        <begin position="20"/>
        <end position="40"/>
    </location>
</feature>
<evidence type="ECO:0000256" key="10">
    <source>
        <dbReference type="ARBA" id="ARBA00023306"/>
    </source>
</evidence>
<feature type="transmembrane region" description="Helical" evidence="12">
    <location>
        <begin position="96"/>
        <end position="114"/>
    </location>
</feature>
<comment type="subcellular location">
    <subcellularLocation>
        <location evidence="12">Cell membrane</location>
        <topology evidence="12">Multi-pass membrane protein</topology>
    </subcellularLocation>
    <subcellularLocation>
        <location evidence="1">Membrane</location>
        <topology evidence="1">Multi-pass membrane protein</topology>
    </subcellularLocation>
</comment>
<keyword evidence="6 12" id="KW-0133">Cell shape</keyword>
<keyword evidence="3 12" id="KW-0132">Cell division</keyword>
<evidence type="ECO:0000256" key="2">
    <source>
        <dbReference type="ARBA" id="ARBA00005583"/>
    </source>
</evidence>
<keyword evidence="8 12" id="KW-1133">Transmembrane helix</keyword>
<sequence length="366" mass="38960">MLIWLVELANHVQFFNLFRYITFRTGAAAFTAAFIVFMFGPRIIDSLRVRQGRGQPIRADGPQTHFKKAGTPTMGGLMILAGILGGSLLWADLSNIYVVSTLLVTLGFGAIGFYDDYLKVTKQSDKGFSGKARLGIEFVIAGIATYFMMRMALATGQSGSALGSSIAFPFVKDFVINLGIFFVLFGGFVIVAAGNAVNLTDGLDGLAIVPVMIAAASFGIISYVAGNAVFANYLQINFVPGTGELAVILGAVIGAGLGFLWFNAPPAAIFMGDTGSLALGGLIGSVAVATKHEIVMAIIGGLFVMETLSVIIQVGFFKLTGKRVFLMAPIHHHFEKLGWTESQVVIRFWIIAVGLALLGLSTLKLR</sequence>
<dbReference type="PANTHER" id="PTHR22926:SF5">
    <property type="entry name" value="PHOSPHO-N-ACETYLMURAMOYL-PENTAPEPTIDE-TRANSFERASE HOMOLOG"/>
    <property type="match status" value="1"/>
</dbReference>
<keyword evidence="12" id="KW-0460">Magnesium</keyword>
<dbReference type="GO" id="GO:0016740">
    <property type="term" value="F:transferase activity"/>
    <property type="evidence" value="ECO:0007669"/>
    <property type="project" value="UniProtKB-KW"/>
</dbReference>
<dbReference type="InterPro" id="IPR000715">
    <property type="entry name" value="Glycosyl_transferase_4"/>
</dbReference>
<dbReference type="PROSITE" id="PS01347">
    <property type="entry name" value="MRAY_1"/>
    <property type="match status" value="1"/>
</dbReference>
<evidence type="ECO:0000256" key="11">
    <source>
        <dbReference type="ARBA" id="ARBA00023316"/>
    </source>
</evidence>
<dbReference type="InterPro" id="IPR003524">
    <property type="entry name" value="PNAcMuramoyl-5peptid_Trfase"/>
</dbReference>
<dbReference type="PROSITE" id="PS01348">
    <property type="entry name" value="MRAY_2"/>
    <property type="match status" value="1"/>
</dbReference>